<name>A0ABP0F6H1_CLALP</name>
<proteinExistence type="predicted"/>
<evidence type="ECO:0000313" key="1">
    <source>
        <dbReference type="EMBL" id="CAK8674878.1"/>
    </source>
</evidence>
<accession>A0ABP0F6H1</accession>
<evidence type="ECO:0000313" key="3">
    <source>
        <dbReference type="Proteomes" id="UP001642483"/>
    </source>
</evidence>
<dbReference type="Proteomes" id="UP001642483">
    <property type="component" value="Unassembled WGS sequence"/>
</dbReference>
<comment type="caution">
    <text evidence="2">The sequence shown here is derived from an EMBL/GenBank/DDBJ whole genome shotgun (WGS) entry which is preliminary data.</text>
</comment>
<protein>
    <submittedName>
        <fullName evidence="2">Uncharacterized protein</fullName>
    </submittedName>
</protein>
<keyword evidence="3" id="KW-1185">Reference proteome</keyword>
<gene>
    <name evidence="1" type="ORF">CVLEPA_LOCUS4532</name>
    <name evidence="2" type="ORF">CVLEPA_LOCUS4651</name>
</gene>
<evidence type="ECO:0000313" key="2">
    <source>
        <dbReference type="EMBL" id="CAK8675016.1"/>
    </source>
</evidence>
<dbReference type="EMBL" id="CAWYQH010000013">
    <property type="protein sequence ID" value="CAK8674878.1"/>
    <property type="molecule type" value="Genomic_DNA"/>
</dbReference>
<dbReference type="EMBL" id="CAWYQH010000013">
    <property type="protein sequence ID" value="CAK8675016.1"/>
    <property type="molecule type" value="Genomic_DNA"/>
</dbReference>
<organism evidence="2 3">
    <name type="scientific">Clavelina lepadiformis</name>
    <name type="common">Light-bulb sea squirt</name>
    <name type="synonym">Ascidia lepadiformis</name>
    <dbReference type="NCBI Taxonomy" id="159417"/>
    <lineage>
        <taxon>Eukaryota</taxon>
        <taxon>Metazoa</taxon>
        <taxon>Chordata</taxon>
        <taxon>Tunicata</taxon>
        <taxon>Ascidiacea</taxon>
        <taxon>Aplousobranchia</taxon>
        <taxon>Clavelinidae</taxon>
        <taxon>Clavelina</taxon>
    </lineage>
</organism>
<reference evidence="2 3" key="1">
    <citation type="submission" date="2024-02" db="EMBL/GenBank/DDBJ databases">
        <authorList>
            <person name="Daric V."/>
            <person name="Darras S."/>
        </authorList>
    </citation>
    <scope>NUCLEOTIDE SEQUENCE [LARGE SCALE GENOMIC DNA]</scope>
</reference>
<sequence>MISRRKQCKKKISEEQDNLYVGSETSTKKLENYCAIEWHLPCYMELSMGSVFYSIAGGKIFRVWPKDL</sequence>